<evidence type="ECO:0000313" key="3">
    <source>
        <dbReference type="WBParaSite" id="GPLIN_001186000"/>
    </source>
</evidence>
<proteinExistence type="predicted"/>
<evidence type="ECO:0000313" key="2">
    <source>
        <dbReference type="Proteomes" id="UP000050741"/>
    </source>
</evidence>
<reference evidence="2" key="2">
    <citation type="submission" date="2014-05" db="EMBL/GenBank/DDBJ databases">
        <title>The genome and life-stage specific transcriptomes of Globodera pallida elucidate key aspects of plant parasitism by a cyst nematode.</title>
        <authorList>
            <person name="Cotton J.A."/>
            <person name="Lilley C.J."/>
            <person name="Jones L.M."/>
            <person name="Kikuchi T."/>
            <person name="Reid A.J."/>
            <person name="Thorpe P."/>
            <person name="Tsai I.J."/>
            <person name="Beasley H."/>
            <person name="Blok V."/>
            <person name="Cock P.J.A."/>
            <person name="Van den Akker S.E."/>
            <person name="Holroyd N."/>
            <person name="Hunt M."/>
            <person name="Mantelin S."/>
            <person name="Naghra H."/>
            <person name="Pain A."/>
            <person name="Palomares-Rius J.E."/>
            <person name="Zarowiecki M."/>
            <person name="Berriman M."/>
            <person name="Jones J.T."/>
            <person name="Urwin P.E."/>
        </authorList>
    </citation>
    <scope>NUCLEOTIDE SEQUENCE [LARGE SCALE GENOMIC DNA]</scope>
    <source>
        <strain evidence="2">Lindley</strain>
    </source>
</reference>
<reference evidence="3" key="3">
    <citation type="submission" date="2016-06" db="UniProtKB">
        <authorList>
            <consortium name="WormBaseParasite"/>
        </authorList>
    </citation>
    <scope>IDENTIFICATION</scope>
</reference>
<keyword evidence="2" id="KW-1185">Reference proteome</keyword>
<reference evidence="2" key="1">
    <citation type="submission" date="2013-12" db="EMBL/GenBank/DDBJ databases">
        <authorList>
            <person name="Aslett M."/>
        </authorList>
    </citation>
    <scope>NUCLEOTIDE SEQUENCE [LARGE SCALE GENOMIC DNA]</scope>
    <source>
        <strain evidence="2">Lindley</strain>
    </source>
</reference>
<feature type="region of interest" description="Disordered" evidence="1">
    <location>
        <begin position="42"/>
        <end position="93"/>
    </location>
</feature>
<accession>A0A183CG55</accession>
<dbReference type="WBParaSite" id="GPLIN_001186000">
    <property type="protein sequence ID" value="GPLIN_001186000"/>
    <property type="gene ID" value="GPLIN_001186000"/>
</dbReference>
<feature type="region of interest" description="Disordered" evidence="1">
    <location>
        <begin position="1"/>
        <end position="23"/>
    </location>
</feature>
<organism evidence="2 3">
    <name type="scientific">Globodera pallida</name>
    <name type="common">Potato cyst nematode worm</name>
    <name type="synonym">Heterodera pallida</name>
    <dbReference type="NCBI Taxonomy" id="36090"/>
    <lineage>
        <taxon>Eukaryota</taxon>
        <taxon>Metazoa</taxon>
        <taxon>Ecdysozoa</taxon>
        <taxon>Nematoda</taxon>
        <taxon>Chromadorea</taxon>
        <taxon>Rhabditida</taxon>
        <taxon>Tylenchina</taxon>
        <taxon>Tylenchomorpha</taxon>
        <taxon>Tylenchoidea</taxon>
        <taxon>Heteroderidae</taxon>
        <taxon>Heteroderinae</taxon>
        <taxon>Globodera</taxon>
    </lineage>
</organism>
<sequence length="116" mass="12530">RKNGWRQTDVDRTESGTRPVELPHNLLNGVSQQKNDIILSSSMTAGSSTSNGLSPGRNAKMASESTARFGWKTPGSGRSPRVTRQAVSRAPAPRSMRFIGALQKCCTAEISQNSQK</sequence>
<dbReference type="Proteomes" id="UP000050741">
    <property type="component" value="Unassembled WGS sequence"/>
</dbReference>
<evidence type="ECO:0000256" key="1">
    <source>
        <dbReference type="SAM" id="MobiDB-lite"/>
    </source>
</evidence>
<protein>
    <submittedName>
        <fullName evidence="3">Kinesin motor domain-containing protein</fullName>
    </submittedName>
</protein>
<name>A0A183CG55_GLOPA</name>
<dbReference type="AlphaFoldDB" id="A0A183CG55"/>